<sequence>MPDRKCFIDTNIWLYAFIQSDDHHKTGTAKRLIEGHKIATSSQVINELCVNLLKKTELQEEDICGIIASFYNRYEVVEFSRDVLLHASTLRGDYNFSYWDSLIVSAALHAEAKLLYTEDMHNGLIVEKTLRIVNPFKE</sequence>
<dbReference type="HOGENOM" id="CLU_128080_1_0_7"/>
<dbReference type="Pfam" id="PF01850">
    <property type="entry name" value="PIN"/>
    <property type="match status" value="1"/>
</dbReference>
<dbReference type="CDD" id="cd18692">
    <property type="entry name" value="PIN_VapC-like"/>
    <property type="match status" value="1"/>
</dbReference>
<dbReference type="Proteomes" id="UP000006695">
    <property type="component" value="Chromosome"/>
</dbReference>
<dbReference type="SUPFAM" id="SSF88723">
    <property type="entry name" value="PIN domain-like"/>
    <property type="match status" value="1"/>
</dbReference>
<keyword evidence="3" id="KW-1185">Reference proteome</keyword>
<gene>
    <name evidence="2" type="ordered locus">Gura_0595</name>
</gene>
<reference evidence="2 3" key="1">
    <citation type="submission" date="2007-05" db="EMBL/GenBank/DDBJ databases">
        <title>Complete sequence of Geobacter uraniireducens Rf4.</title>
        <authorList>
            <consortium name="US DOE Joint Genome Institute"/>
            <person name="Copeland A."/>
            <person name="Lucas S."/>
            <person name="Lapidus A."/>
            <person name="Barry K."/>
            <person name="Detter J.C."/>
            <person name="Glavina del Rio T."/>
            <person name="Hammon N."/>
            <person name="Israni S."/>
            <person name="Dalin E."/>
            <person name="Tice H."/>
            <person name="Pitluck S."/>
            <person name="Chertkov O."/>
            <person name="Brettin T."/>
            <person name="Bruce D."/>
            <person name="Han C."/>
            <person name="Schmutz J."/>
            <person name="Larimer F."/>
            <person name="Land M."/>
            <person name="Hauser L."/>
            <person name="Kyrpides N."/>
            <person name="Mikhailova N."/>
            <person name="Shelobolina E."/>
            <person name="Aklujkar M."/>
            <person name="Lovley D."/>
            <person name="Richardson P."/>
        </authorList>
    </citation>
    <scope>NUCLEOTIDE SEQUENCE [LARGE SCALE GENOMIC DNA]</scope>
    <source>
        <strain evidence="2 3">Rf4</strain>
    </source>
</reference>
<dbReference type="InterPro" id="IPR029060">
    <property type="entry name" value="PIN-like_dom_sf"/>
</dbReference>
<evidence type="ECO:0000313" key="2">
    <source>
        <dbReference type="EMBL" id="ABQ24807.1"/>
    </source>
</evidence>
<name>A5GC85_GEOUR</name>
<evidence type="ECO:0000259" key="1">
    <source>
        <dbReference type="Pfam" id="PF01850"/>
    </source>
</evidence>
<dbReference type="STRING" id="351605.Gura_0595"/>
<organism evidence="2 3">
    <name type="scientific">Geotalea uraniireducens (strain Rf4)</name>
    <name type="common">Geobacter uraniireducens</name>
    <dbReference type="NCBI Taxonomy" id="351605"/>
    <lineage>
        <taxon>Bacteria</taxon>
        <taxon>Pseudomonadati</taxon>
        <taxon>Thermodesulfobacteriota</taxon>
        <taxon>Desulfuromonadia</taxon>
        <taxon>Geobacterales</taxon>
        <taxon>Geobacteraceae</taxon>
        <taxon>Geotalea</taxon>
    </lineage>
</organism>
<accession>A5GC85</accession>
<evidence type="ECO:0000313" key="3">
    <source>
        <dbReference type="Proteomes" id="UP000006695"/>
    </source>
</evidence>
<dbReference type="AlphaFoldDB" id="A5GC85"/>
<dbReference type="InterPro" id="IPR002716">
    <property type="entry name" value="PIN_dom"/>
</dbReference>
<dbReference type="KEGG" id="gur:Gura_0595"/>
<dbReference type="Gene3D" id="3.40.50.1010">
    <property type="entry name" value="5'-nuclease"/>
    <property type="match status" value="1"/>
</dbReference>
<protein>
    <submittedName>
        <fullName evidence="2">PilT protein domain protein</fullName>
    </submittedName>
</protein>
<dbReference type="RefSeq" id="WP_011937532.1">
    <property type="nucleotide sequence ID" value="NC_009483.1"/>
</dbReference>
<proteinExistence type="predicted"/>
<feature type="domain" description="PIN" evidence="1">
    <location>
        <begin position="7"/>
        <end position="119"/>
    </location>
</feature>
<dbReference type="EMBL" id="CP000698">
    <property type="protein sequence ID" value="ABQ24807.1"/>
    <property type="molecule type" value="Genomic_DNA"/>
</dbReference>